<evidence type="ECO:0000313" key="2">
    <source>
        <dbReference type="Proteomes" id="UP000046155"/>
    </source>
</evidence>
<evidence type="ECO:0008006" key="3">
    <source>
        <dbReference type="Google" id="ProtNLM"/>
    </source>
</evidence>
<name>A0A0B7MM68_9FIRM</name>
<reference evidence="2" key="1">
    <citation type="submission" date="2015-01" db="EMBL/GenBank/DDBJ databases">
        <authorList>
            <person name="Manzoor Shahid"/>
            <person name="Zubair Saima"/>
        </authorList>
    </citation>
    <scope>NUCLEOTIDE SEQUENCE [LARGE SCALE GENOMIC DNA]</scope>
    <source>
        <strain evidence="2">Sp3</strain>
    </source>
</reference>
<sequence>MAKIIYHCYGGSHSSVTAAGIHLGILPRKRVANTAELLGVPYYDEYQPVTHGRLRFIGRDVLGNEVFVLGKRTAGPDTTIFLHNIAELFDCGEEIYPVDTTFPVNPLMVIGGFLSRGLNLVSLGRPIVIYGTKIAYPFLAEIAADVFKTVKKNPAPSRCTLSLPERRFLFYICPAHDRLSLLLAGLHLNPDIGDLELLNWITSLEFSGELGTLQYLGKADNYELYLVGAGREPEIMARTLRETRTLMKIPQLSLCIVYLQQPTSLLLKGIGKLRNFLSSKSGVLCWLEKLLLRGFVEKRRQEAYVIKTSLLEGILD</sequence>
<keyword evidence="2" id="KW-1185">Reference proteome</keyword>
<protein>
    <recommendedName>
        <fullName evidence="3">DUF3189 family protein</fullName>
    </recommendedName>
</protein>
<dbReference type="Pfam" id="PF11385">
    <property type="entry name" value="DUF3189"/>
    <property type="match status" value="1"/>
</dbReference>
<proteinExistence type="predicted"/>
<dbReference type="OrthoDB" id="1680616at2"/>
<gene>
    <name evidence="1" type="ORF">SSCH_360014</name>
</gene>
<dbReference type="AlphaFoldDB" id="A0A0B7MM68"/>
<dbReference type="InterPro" id="IPR021525">
    <property type="entry name" value="DUF3189"/>
</dbReference>
<organism evidence="1 2">
    <name type="scientific">Syntrophaceticus schinkii</name>
    <dbReference type="NCBI Taxonomy" id="499207"/>
    <lineage>
        <taxon>Bacteria</taxon>
        <taxon>Bacillati</taxon>
        <taxon>Bacillota</taxon>
        <taxon>Clostridia</taxon>
        <taxon>Thermoanaerobacterales</taxon>
        <taxon>Thermoanaerobacterales Family III. Incertae Sedis</taxon>
        <taxon>Syntrophaceticus</taxon>
    </lineage>
</organism>
<dbReference type="Proteomes" id="UP000046155">
    <property type="component" value="Unassembled WGS sequence"/>
</dbReference>
<dbReference type="EMBL" id="CDRZ01000232">
    <property type="protein sequence ID" value="CEO89076.1"/>
    <property type="molecule type" value="Genomic_DNA"/>
</dbReference>
<dbReference type="RefSeq" id="WP_052835490.1">
    <property type="nucleotide sequence ID" value="NZ_CDRZ01000232.1"/>
</dbReference>
<accession>A0A0B7MM68</accession>
<evidence type="ECO:0000313" key="1">
    <source>
        <dbReference type="EMBL" id="CEO89076.1"/>
    </source>
</evidence>